<comment type="caution">
    <text evidence="3">The sequence shown here is derived from an EMBL/GenBank/DDBJ whole genome shotgun (WGS) entry which is preliminary data.</text>
</comment>
<reference evidence="3" key="1">
    <citation type="submission" date="2021-06" db="EMBL/GenBank/DDBJ databases">
        <title>44 bacteria genomes isolated from Dapeng, Shenzhen.</title>
        <authorList>
            <person name="Zheng W."/>
            <person name="Yu S."/>
            <person name="Huang Y."/>
        </authorList>
    </citation>
    <scope>NUCLEOTIDE SEQUENCE</scope>
    <source>
        <strain evidence="3">DP5N28-2</strain>
    </source>
</reference>
<organism evidence="3 4">
    <name type="scientific">Membranihabitans marinus</name>
    <dbReference type="NCBI Taxonomy" id="1227546"/>
    <lineage>
        <taxon>Bacteria</taxon>
        <taxon>Pseudomonadati</taxon>
        <taxon>Bacteroidota</taxon>
        <taxon>Saprospiria</taxon>
        <taxon>Saprospirales</taxon>
        <taxon>Saprospiraceae</taxon>
        <taxon>Membranihabitans</taxon>
    </lineage>
</organism>
<accession>A0A953HXW4</accession>
<dbReference type="Gene3D" id="1.50.10.140">
    <property type="match status" value="1"/>
</dbReference>
<gene>
    <name evidence="3" type="ORF">KUV50_11010</name>
</gene>
<dbReference type="Pfam" id="PF10091">
    <property type="entry name" value="Glycoamylase"/>
    <property type="match status" value="1"/>
</dbReference>
<dbReference type="EMBL" id="JAHVHU010000009">
    <property type="protein sequence ID" value="MBY5958666.1"/>
    <property type="molecule type" value="Genomic_DNA"/>
</dbReference>
<evidence type="ECO:0000313" key="4">
    <source>
        <dbReference type="Proteomes" id="UP000753961"/>
    </source>
</evidence>
<feature type="domain" description="Glycoamylase-like" evidence="1">
    <location>
        <begin position="436"/>
        <end position="648"/>
    </location>
</feature>
<keyword evidence="4" id="KW-1185">Reference proteome</keyword>
<name>A0A953HXW4_9BACT</name>
<dbReference type="AlphaFoldDB" id="A0A953HXW4"/>
<evidence type="ECO:0000259" key="2">
    <source>
        <dbReference type="Pfam" id="PF11329"/>
    </source>
</evidence>
<dbReference type="InterPro" id="IPR021478">
    <property type="entry name" value="DUF3131"/>
</dbReference>
<dbReference type="PROSITE" id="PS51257">
    <property type="entry name" value="PROKAR_LIPOPROTEIN"/>
    <property type="match status" value="1"/>
</dbReference>
<evidence type="ECO:0000313" key="3">
    <source>
        <dbReference type="EMBL" id="MBY5958666.1"/>
    </source>
</evidence>
<evidence type="ECO:0000259" key="1">
    <source>
        <dbReference type="Pfam" id="PF10091"/>
    </source>
</evidence>
<dbReference type="Proteomes" id="UP000753961">
    <property type="component" value="Unassembled WGS sequence"/>
</dbReference>
<proteinExistence type="predicted"/>
<feature type="domain" description="DUF3131" evidence="2">
    <location>
        <begin position="273"/>
        <end position="356"/>
    </location>
</feature>
<dbReference type="RefSeq" id="WP_222580198.1">
    <property type="nucleotide sequence ID" value="NZ_JAHVHU010000009.1"/>
</dbReference>
<protein>
    <submittedName>
        <fullName evidence="3">DUF3131 domain-containing protein</fullName>
    </submittedName>
</protein>
<sequence length="663" mass="74852">MRTKKKIRPQRRRKIWLLVFLFAGTFISCKKEDVPVPEPPALTIQYARLGAESILHGSTVAPYGNIVVGFSKPVVAESEEYFRVLEESRPIETNVSWSTNRTEVTLTNPDSWKEGEKYSVILSPAISAEDGGTFAGDTLTFSIIVGELMLTLRTRNGDVLDRGIRNAGIALLPALDLILSHPVPESVMQNNISWSGSGPAALILTATSDTSYLLTTDHPLPYYTSYTLTFSGDLAEDTGRPFVPVTYELFTKLDSTYKFQELTDEALLTLIQKHTFKYFWEGAEPNSGMARERNSSANTVTTGGTGFGLMAMIVAVERGFITREEAVKRWQKIFNFLASADRFHGAWPHWLNGETGKVRPFSQKDNGADLVETALLTQGVLTVRQYLDPDLSKERALIDQINMLWRNIEWDWFTKSDDNVLFWHWSPDYEWEINLPIRGHNETQIVYVLAASSPTHTIDKSVYDEGYARSGGMKNGNTYYGYPLPLGPEKGGPLFFAHYSYVGMDPRNLKDQYADYWGQNKNHTFINQAYCIENPKHFIGYSADCWGLTASDEKGGYSAHSPTNDRGVITPTAALSSFPYTPEESMQALRHFYYLLGDRLWGDYGFYDAFNIGEEWVADSYLAIDQGPIICMIENYRTGLLWELFMSAPEIQNGLEKLNFTYE</sequence>
<dbReference type="Pfam" id="PF11329">
    <property type="entry name" value="DUF3131"/>
    <property type="match status" value="1"/>
</dbReference>
<dbReference type="InterPro" id="IPR019282">
    <property type="entry name" value="Glycoamylase-like_cons_dom"/>
</dbReference>